<dbReference type="InterPro" id="IPR009003">
    <property type="entry name" value="Peptidase_S1_PA"/>
</dbReference>
<dbReference type="Ensembl" id="ENSAOCT00000023923.2">
    <property type="protein sequence ID" value="ENSAOCP00000015293.1"/>
    <property type="gene ID" value="ENSAOCG00000020059.2"/>
</dbReference>
<evidence type="ECO:0000313" key="7">
    <source>
        <dbReference type="Ensembl" id="ENSAOCP00000015293.1"/>
    </source>
</evidence>
<reference evidence="7" key="2">
    <citation type="submission" date="2025-08" db="UniProtKB">
        <authorList>
            <consortium name="Ensembl"/>
        </authorList>
    </citation>
    <scope>IDENTIFICATION</scope>
</reference>
<keyword evidence="8" id="KW-1185">Reference proteome</keyword>
<dbReference type="STRING" id="80972.ENSAOCP00000015293"/>
<evidence type="ECO:0000256" key="2">
    <source>
        <dbReference type="ARBA" id="ARBA00022801"/>
    </source>
</evidence>
<dbReference type="FunFam" id="2.40.10.10:FF:000036">
    <property type="entry name" value="Trypsin beta"/>
    <property type="match status" value="1"/>
</dbReference>
<dbReference type="PRINTS" id="PR00722">
    <property type="entry name" value="CHYMOTRYPSIN"/>
</dbReference>
<dbReference type="OMA" id="GNCKYPN"/>
<evidence type="ECO:0000313" key="8">
    <source>
        <dbReference type="Proteomes" id="UP001501940"/>
    </source>
</evidence>
<evidence type="ECO:0000256" key="5">
    <source>
        <dbReference type="SAM" id="SignalP"/>
    </source>
</evidence>
<dbReference type="SUPFAM" id="SSF50494">
    <property type="entry name" value="Trypsin-like serine proteases"/>
    <property type="match status" value="1"/>
</dbReference>
<dbReference type="InterPro" id="IPR001254">
    <property type="entry name" value="Trypsin_dom"/>
</dbReference>
<evidence type="ECO:0000256" key="3">
    <source>
        <dbReference type="ARBA" id="ARBA00022825"/>
    </source>
</evidence>
<reference evidence="7 8" key="1">
    <citation type="submission" date="2022-01" db="EMBL/GenBank/DDBJ databases">
        <title>A chromosome-scale genome assembly of the false clownfish, Amphiprion ocellaris.</title>
        <authorList>
            <person name="Ryu T."/>
        </authorList>
    </citation>
    <scope>NUCLEOTIDE SEQUENCE [LARGE SCALE GENOMIC DNA]</scope>
</reference>
<keyword evidence="2" id="KW-0378">Hydrolase</keyword>
<name>A0A3Q1BP05_AMPOC</name>
<feature type="domain" description="Peptidase S1" evidence="6">
    <location>
        <begin position="21"/>
        <end position="241"/>
    </location>
</feature>
<dbReference type="GO" id="GO:0004252">
    <property type="term" value="F:serine-type endopeptidase activity"/>
    <property type="evidence" value="ECO:0007669"/>
    <property type="project" value="InterPro"/>
</dbReference>
<dbReference type="PANTHER" id="PTHR24271">
    <property type="entry name" value="KALLIKREIN-RELATED"/>
    <property type="match status" value="1"/>
</dbReference>
<protein>
    <recommendedName>
        <fullName evidence="6">Peptidase S1 domain-containing protein</fullName>
    </recommendedName>
</protein>
<proteinExistence type="predicted"/>
<reference evidence="7" key="3">
    <citation type="submission" date="2025-09" db="UniProtKB">
        <authorList>
            <consortium name="Ensembl"/>
        </authorList>
    </citation>
    <scope>IDENTIFICATION</scope>
</reference>
<keyword evidence="3" id="KW-0720">Serine protease</keyword>
<evidence type="ECO:0000256" key="1">
    <source>
        <dbReference type="ARBA" id="ARBA00022670"/>
    </source>
</evidence>
<dbReference type="PANTHER" id="PTHR24271:SF87">
    <property type="entry name" value="ARGININE ESTERASE-LIKE-RELATED"/>
    <property type="match status" value="1"/>
</dbReference>
<dbReference type="Pfam" id="PF00089">
    <property type="entry name" value="Trypsin"/>
    <property type="match status" value="1"/>
</dbReference>
<keyword evidence="4" id="KW-1015">Disulfide bond</keyword>
<dbReference type="SMART" id="SM00020">
    <property type="entry name" value="Tryp_SPc"/>
    <property type="match status" value="1"/>
</dbReference>
<dbReference type="AlphaFoldDB" id="A0A3Q1BP05"/>
<feature type="signal peptide" evidence="5">
    <location>
        <begin position="1"/>
        <end position="18"/>
    </location>
</feature>
<dbReference type="Gene3D" id="2.40.10.10">
    <property type="entry name" value="Trypsin-like serine proteases"/>
    <property type="match status" value="1"/>
</dbReference>
<dbReference type="GeneTree" id="ENSGT00910000144271"/>
<dbReference type="InterPro" id="IPR001314">
    <property type="entry name" value="Peptidase_S1A"/>
</dbReference>
<feature type="chain" id="PRO_5018719108" description="Peptidase S1 domain-containing protein" evidence="5">
    <location>
        <begin position="19"/>
        <end position="245"/>
    </location>
</feature>
<dbReference type="GO" id="GO:0006508">
    <property type="term" value="P:proteolysis"/>
    <property type="evidence" value="ECO:0007669"/>
    <property type="project" value="UniProtKB-KW"/>
</dbReference>
<dbReference type="InterPro" id="IPR043504">
    <property type="entry name" value="Peptidase_S1_PA_chymotrypsin"/>
</dbReference>
<dbReference type="Proteomes" id="UP001501940">
    <property type="component" value="Chromosome 2"/>
</dbReference>
<evidence type="ECO:0000259" key="6">
    <source>
        <dbReference type="PROSITE" id="PS50240"/>
    </source>
</evidence>
<dbReference type="PROSITE" id="PS50240">
    <property type="entry name" value="TRYPSIN_DOM"/>
    <property type="match status" value="1"/>
</dbReference>
<organism evidence="7 8">
    <name type="scientific">Amphiprion ocellaris</name>
    <name type="common">Clown anemonefish</name>
    <dbReference type="NCBI Taxonomy" id="80972"/>
    <lineage>
        <taxon>Eukaryota</taxon>
        <taxon>Metazoa</taxon>
        <taxon>Chordata</taxon>
        <taxon>Craniata</taxon>
        <taxon>Vertebrata</taxon>
        <taxon>Euteleostomi</taxon>
        <taxon>Actinopterygii</taxon>
        <taxon>Neopterygii</taxon>
        <taxon>Teleostei</taxon>
        <taxon>Neoteleostei</taxon>
        <taxon>Acanthomorphata</taxon>
        <taxon>Ovalentaria</taxon>
        <taxon>Pomacentridae</taxon>
        <taxon>Amphiprion</taxon>
    </lineage>
</organism>
<accession>A0A3Q1BP05</accession>
<evidence type="ECO:0000256" key="4">
    <source>
        <dbReference type="ARBA" id="ARBA00023157"/>
    </source>
</evidence>
<keyword evidence="1" id="KW-0645">Protease</keyword>
<keyword evidence="5" id="KW-0732">Signal</keyword>
<sequence length="245" mass="27356">MMQALHILTLFYALTTHGGEIIHGKKVPDDLMLYMASVQNNQGHVCGGFLISKDFVVTAPTSVVLGTHNLKKINNTTMKYSVSRCKYPQYKDAKFGDDIMLLKLSKKARLDKRVQSIQLPKGEIKLKDKAKCRVAGWGFTKTGGKSVNELQMVEVPVVKLEECRRKWKQIRFDLPNNVTCVGGSGTTKGFCKGDSGGPLVCGGMAVGIVSFNMKNNCDYPNVPNVYTDTSRYLQWIKKILRQKRC</sequence>
<dbReference type="CDD" id="cd00190">
    <property type="entry name" value="Tryp_SPc"/>
    <property type="match status" value="1"/>
</dbReference>